<sequence length="180" mass="19587">MTSPTYTLLCMRSFMFLLCFSIAFGRKNLQDKLGNTLFSSKPIEATELRAALVTNSEATDISSSIGLGEVGSQEMHHIYIGTSKDSSLGNKQDNINSVPRKIIRGTVSISFSFPIIKIQVPIPKPNITVAAINQLNEGIVITPTKTNEFGISLDNDGAELGYTATNKQLQEPHIEGLARD</sequence>
<dbReference type="OrthoDB" id="1107268at2759"/>
<keyword evidence="1" id="KW-1133">Transmembrane helix</keyword>
<dbReference type="Proteomes" id="UP000694251">
    <property type="component" value="Chromosome 6"/>
</dbReference>
<evidence type="ECO:0000313" key="2">
    <source>
        <dbReference type="EMBL" id="KAG7598223.1"/>
    </source>
</evidence>
<accession>A0A8T2CL16</accession>
<evidence type="ECO:0000313" key="3">
    <source>
        <dbReference type="Proteomes" id="UP000694251"/>
    </source>
</evidence>
<keyword evidence="1" id="KW-0812">Transmembrane</keyword>
<keyword evidence="1" id="KW-0472">Membrane</keyword>
<proteinExistence type="predicted"/>
<reference evidence="2 3" key="1">
    <citation type="submission" date="2020-12" db="EMBL/GenBank/DDBJ databases">
        <title>Concerted genomic and epigenomic changes stabilize Arabidopsis allopolyploids.</title>
        <authorList>
            <person name="Chen Z."/>
        </authorList>
    </citation>
    <scope>NUCLEOTIDE SEQUENCE [LARGE SCALE GENOMIC DNA]</scope>
    <source>
        <strain evidence="2">As9502</strain>
        <tissue evidence="2">Leaf</tissue>
    </source>
</reference>
<comment type="caution">
    <text evidence="2">The sequence shown here is derived from an EMBL/GenBank/DDBJ whole genome shotgun (WGS) entry which is preliminary data.</text>
</comment>
<gene>
    <name evidence="2" type="ORF">ISN44_As06g025100</name>
</gene>
<organism evidence="2 3">
    <name type="scientific">Arabidopsis suecica</name>
    <name type="common">Swedish thale-cress</name>
    <name type="synonym">Cardaminopsis suecica</name>
    <dbReference type="NCBI Taxonomy" id="45249"/>
    <lineage>
        <taxon>Eukaryota</taxon>
        <taxon>Viridiplantae</taxon>
        <taxon>Streptophyta</taxon>
        <taxon>Embryophyta</taxon>
        <taxon>Tracheophyta</taxon>
        <taxon>Spermatophyta</taxon>
        <taxon>Magnoliopsida</taxon>
        <taxon>eudicotyledons</taxon>
        <taxon>Gunneridae</taxon>
        <taxon>Pentapetalae</taxon>
        <taxon>rosids</taxon>
        <taxon>malvids</taxon>
        <taxon>Brassicales</taxon>
        <taxon>Brassicaceae</taxon>
        <taxon>Camelineae</taxon>
        <taxon>Arabidopsis</taxon>
    </lineage>
</organism>
<name>A0A8T2CL16_ARASU</name>
<dbReference type="AlphaFoldDB" id="A0A8T2CL16"/>
<evidence type="ECO:0000256" key="1">
    <source>
        <dbReference type="SAM" id="Phobius"/>
    </source>
</evidence>
<dbReference type="EMBL" id="JAEFBJ010000006">
    <property type="protein sequence ID" value="KAG7598223.1"/>
    <property type="molecule type" value="Genomic_DNA"/>
</dbReference>
<feature type="transmembrane region" description="Helical" evidence="1">
    <location>
        <begin position="6"/>
        <end position="25"/>
    </location>
</feature>
<keyword evidence="3" id="KW-1185">Reference proteome</keyword>
<protein>
    <submittedName>
        <fullName evidence="2">Uncharacterized protein</fullName>
    </submittedName>
</protein>